<organism evidence="3 6">
    <name type="scientific">Halorubrum ezzemoulense</name>
    <name type="common">Halorubrum chaoviator</name>
    <dbReference type="NCBI Taxonomy" id="337243"/>
    <lineage>
        <taxon>Archaea</taxon>
        <taxon>Methanobacteriati</taxon>
        <taxon>Methanobacteriota</taxon>
        <taxon>Stenosarchaea group</taxon>
        <taxon>Halobacteria</taxon>
        <taxon>Halobacteriales</taxon>
        <taxon>Haloferacaceae</taxon>
        <taxon>Halorubrum</taxon>
    </lineage>
</organism>
<evidence type="ECO:0000313" key="1">
    <source>
        <dbReference type="EMBL" id="OYR64746.1"/>
    </source>
</evidence>
<proteinExistence type="predicted"/>
<dbReference type="Proteomes" id="UP000215731">
    <property type="component" value="Unassembled WGS sequence"/>
</dbReference>
<dbReference type="EMBL" id="NHOZ01000037">
    <property type="protein sequence ID" value="OYR64746.1"/>
    <property type="molecule type" value="Genomic_DNA"/>
</dbReference>
<dbReference type="AlphaFoldDB" id="A0A256JXA0"/>
<dbReference type="RefSeq" id="WP_094495276.1">
    <property type="nucleotide sequence ID" value="NZ_JAQLUE010000001.1"/>
</dbReference>
<name>A0A256JXA0_HALEZ</name>
<gene>
    <name evidence="3" type="ORF">DJ76_11330</name>
    <name evidence="2" type="ORF">DJ78_05365</name>
    <name evidence="1" type="ORF">DJ80_03810</name>
</gene>
<dbReference type="OrthoDB" id="328780at2157"/>
<evidence type="ECO:0000313" key="6">
    <source>
        <dbReference type="Proteomes" id="UP000216925"/>
    </source>
</evidence>
<evidence type="ECO:0000313" key="5">
    <source>
        <dbReference type="Proteomes" id="UP000216758"/>
    </source>
</evidence>
<protein>
    <submittedName>
        <fullName evidence="3">Uncharacterized protein</fullName>
    </submittedName>
</protein>
<comment type="caution">
    <text evidence="3">The sequence shown here is derived from an EMBL/GenBank/DDBJ whole genome shotgun (WGS) entry which is preliminary data.</text>
</comment>
<dbReference type="Proteomes" id="UP000216758">
    <property type="component" value="Unassembled WGS sequence"/>
</dbReference>
<sequence>MVGVVRAAGATTELCCGLALLALSRTDTERVPAAPFATGFAVGYLYRHARATAGCRRFRGGPARSLGIALAWAALGVAAERSIDGKAASRAFAAGLGLGSAGYWLARRGE</sequence>
<reference evidence="3" key="2">
    <citation type="submission" date="2017-05" db="EMBL/GenBank/DDBJ databases">
        <authorList>
            <person name="Song R."/>
            <person name="Chenine A.L."/>
            <person name="Ruprecht R.M."/>
        </authorList>
    </citation>
    <scope>NUCLEOTIDE SEQUENCE</scope>
    <source>
        <strain evidence="3">Ec15</strain>
        <strain evidence="2">G37</strain>
        <strain evidence="1">Ga36</strain>
    </source>
</reference>
<evidence type="ECO:0000313" key="4">
    <source>
        <dbReference type="Proteomes" id="UP000215731"/>
    </source>
</evidence>
<reference evidence="4 5" key="1">
    <citation type="journal article" date="2014" name="Front. Microbiol.">
        <title>Population and genomic analysis of the genus Halorubrum.</title>
        <authorList>
            <person name="Fullmer M.S."/>
            <person name="Soucy S.M."/>
            <person name="Swithers K.S."/>
            <person name="Makkay A.M."/>
            <person name="Wheeler R."/>
            <person name="Ventosa A."/>
            <person name="Gogarten J.P."/>
            <person name="Papke R.T."/>
        </authorList>
    </citation>
    <scope>NUCLEOTIDE SEQUENCE [LARGE SCALE GENOMIC DNA]</scope>
    <source>
        <strain evidence="3 6">Ec15</strain>
        <strain evidence="2 5">G37</strain>
        <strain evidence="1 4">Ga36</strain>
    </source>
</reference>
<dbReference type="EMBL" id="NHPD01000045">
    <property type="protein sequence ID" value="OYR72837.1"/>
    <property type="molecule type" value="Genomic_DNA"/>
</dbReference>
<evidence type="ECO:0000313" key="3">
    <source>
        <dbReference type="EMBL" id="OYR72837.1"/>
    </source>
</evidence>
<dbReference type="EMBL" id="NHPB01000034">
    <property type="protein sequence ID" value="OYR71288.1"/>
    <property type="molecule type" value="Genomic_DNA"/>
</dbReference>
<dbReference type="Proteomes" id="UP000216925">
    <property type="component" value="Unassembled WGS sequence"/>
</dbReference>
<evidence type="ECO:0000313" key="2">
    <source>
        <dbReference type="EMBL" id="OYR71288.1"/>
    </source>
</evidence>
<accession>A0A256JXA0</accession>